<keyword evidence="2" id="KW-0732">Signal</keyword>
<reference evidence="5 6" key="1">
    <citation type="submission" date="2024-03" db="EMBL/GenBank/DDBJ databases">
        <title>Aquirufa genome sequencing.</title>
        <authorList>
            <person name="Pitt A."/>
            <person name="Hahn M.W."/>
        </authorList>
    </citation>
    <scope>NUCLEOTIDE SEQUENCE [LARGE SCALE GENOMIC DNA]</scope>
    <source>
        <strain evidence="5 6">PLAD-142S6K</strain>
    </source>
</reference>
<comment type="caution">
    <text evidence="5">The sequence shown here is derived from an EMBL/GenBank/DDBJ whole genome shotgun (WGS) entry which is preliminary data.</text>
</comment>
<keyword evidence="1" id="KW-0378">Hydrolase</keyword>
<dbReference type="SUPFAM" id="SSF52266">
    <property type="entry name" value="SGNH hydrolase"/>
    <property type="match status" value="1"/>
</dbReference>
<dbReference type="Proteomes" id="UP001598114">
    <property type="component" value="Unassembled WGS sequence"/>
</dbReference>
<evidence type="ECO:0000313" key="6">
    <source>
        <dbReference type="Proteomes" id="UP001598114"/>
    </source>
</evidence>
<keyword evidence="6" id="KW-1185">Reference proteome</keyword>
<gene>
    <name evidence="5" type="ORF">SKC38_01545</name>
</gene>
<dbReference type="Gene3D" id="3.40.50.1110">
    <property type="entry name" value="SGNH hydrolase"/>
    <property type="match status" value="1"/>
</dbReference>
<dbReference type="Pfam" id="PF18962">
    <property type="entry name" value="Por_Secre_tail"/>
    <property type="match status" value="1"/>
</dbReference>
<sequence>MLRKLLPFCVFLFFGTTNISAQQIGDFSFSALPQDFQLYPRKSTNEATISIVGKSTKNTYSDIGFFLLRNGKLAAQSKQKLTFSGNSAPFTQKFQIKAELAEYGVEVYAYTGKDSTKITSRTNLVAGDVYFVTGQSNAWTGGIDETVYMKEWVRSFGLVQPPNNYGPYNKADTLWSVPNDVSTKQVNRIGPFAAEMARLIIESENIPVAMINSGAGGSYIDFHLQLDGKIDGNIDGGNIMYYKALKSGVLNDVKGIIYRQGENETAEKDAALLWSGKLNQLLAKYKQFFPSVQYVFAPQLNVYEFTCSEASKLRETVRQLHTSNPYVKSFATVGTVGFDRLHYSIKGYQQTALEQFRLISKYIYKKTYSPQIESPNIKRAYFESEQTRNKLFLEFDEGQEISITQDTTIIDNQGNRVTRKLAKNFFWDSINMGSFEPYIKSIEATENKVVITFTQDYLGNVIGYLPDYNRDFIGGKSEFAFQGPFIKNKLGMRAFAFSAFPVISLDKLNFDFNCTPNPSTDQVELSWENPANGELEIYDMAGKMVYRNALTKAKYLAINTSAWISANYFVSFKSNTGRTYSKRLVVLH</sequence>
<feature type="signal peptide" evidence="2">
    <location>
        <begin position="1"/>
        <end position="21"/>
    </location>
</feature>
<accession>A0ABW6D3L8</accession>
<name>A0ABW6D3L8_9BACT</name>
<evidence type="ECO:0000256" key="1">
    <source>
        <dbReference type="ARBA" id="ARBA00022801"/>
    </source>
</evidence>
<evidence type="ECO:0000259" key="3">
    <source>
        <dbReference type="Pfam" id="PF03629"/>
    </source>
</evidence>
<feature type="domain" description="Sialate O-acetylesterase" evidence="3">
    <location>
        <begin position="127"/>
        <end position="350"/>
    </location>
</feature>
<evidence type="ECO:0000259" key="4">
    <source>
        <dbReference type="Pfam" id="PF18962"/>
    </source>
</evidence>
<evidence type="ECO:0000256" key="2">
    <source>
        <dbReference type="SAM" id="SignalP"/>
    </source>
</evidence>
<dbReference type="EMBL" id="JBBKYA010000001">
    <property type="protein sequence ID" value="MFD3274907.1"/>
    <property type="molecule type" value="Genomic_DNA"/>
</dbReference>
<dbReference type="Pfam" id="PF03629">
    <property type="entry name" value="SASA"/>
    <property type="match status" value="1"/>
</dbReference>
<feature type="domain" description="Secretion system C-terminal sorting" evidence="4">
    <location>
        <begin position="516"/>
        <end position="586"/>
    </location>
</feature>
<dbReference type="InterPro" id="IPR026444">
    <property type="entry name" value="Secre_tail"/>
</dbReference>
<dbReference type="NCBIfam" id="TIGR04183">
    <property type="entry name" value="Por_Secre_tail"/>
    <property type="match status" value="1"/>
</dbReference>
<proteinExistence type="predicted"/>
<protein>
    <submittedName>
        <fullName evidence="5">T9SS type A sorting domain-containing protein</fullName>
    </submittedName>
</protein>
<feature type="chain" id="PRO_5045065310" evidence="2">
    <location>
        <begin position="22"/>
        <end position="588"/>
    </location>
</feature>
<evidence type="ECO:0000313" key="5">
    <source>
        <dbReference type="EMBL" id="MFD3274907.1"/>
    </source>
</evidence>
<organism evidence="5 6">
    <name type="scientific">Aquirufa echingensis</name>
    <dbReference type="NCBI Taxonomy" id="3096516"/>
    <lineage>
        <taxon>Bacteria</taxon>
        <taxon>Pseudomonadati</taxon>
        <taxon>Bacteroidota</taxon>
        <taxon>Cytophagia</taxon>
        <taxon>Cytophagales</taxon>
        <taxon>Flectobacillaceae</taxon>
        <taxon>Aquirufa</taxon>
    </lineage>
</organism>
<dbReference type="InterPro" id="IPR005181">
    <property type="entry name" value="SASA"/>
</dbReference>
<dbReference type="InterPro" id="IPR036514">
    <property type="entry name" value="SGNH_hydro_sf"/>
</dbReference>
<dbReference type="RefSeq" id="WP_377974495.1">
    <property type="nucleotide sequence ID" value="NZ_JBBKYA010000001.1"/>
</dbReference>